<name>A0AC55DGR5_ECHTE</name>
<gene>
    <name evidence="2" type="primary">LOC123522264</name>
</gene>
<dbReference type="RefSeq" id="XP_045150931.1">
    <property type="nucleotide sequence ID" value="XM_045294996.1"/>
</dbReference>
<dbReference type="Proteomes" id="UP000694863">
    <property type="component" value="Unplaced"/>
</dbReference>
<organism evidence="1 2">
    <name type="scientific">Echinops telfairi</name>
    <name type="common">Lesser hedgehog tenrec</name>
    <dbReference type="NCBI Taxonomy" id="9371"/>
    <lineage>
        <taxon>Eukaryota</taxon>
        <taxon>Metazoa</taxon>
        <taxon>Chordata</taxon>
        <taxon>Craniata</taxon>
        <taxon>Vertebrata</taxon>
        <taxon>Euteleostomi</taxon>
        <taxon>Mammalia</taxon>
        <taxon>Eutheria</taxon>
        <taxon>Afrotheria</taxon>
        <taxon>Tenrecidae</taxon>
        <taxon>Tenrecinae</taxon>
        <taxon>Echinops</taxon>
    </lineage>
</organism>
<sequence>MVLKEDVQTGETEPLPAAAGGSLPSPPSVLPKHVSSVDMTCEGCSDAVTRVLNKPGVQVDIDLPNKRVCVDSQHSVGTLPETLKKTGEIVSYLGPQ</sequence>
<protein>
    <submittedName>
        <fullName evidence="2">Copper transport protein ATOX1-like</fullName>
    </submittedName>
</protein>
<evidence type="ECO:0000313" key="1">
    <source>
        <dbReference type="Proteomes" id="UP000694863"/>
    </source>
</evidence>
<keyword evidence="1" id="KW-1185">Reference proteome</keyword>
<accession>A0AC55DGR5</accession>
<proteinExistence type="predicted"/>
<reference evidence="2" key="1">
    <citation type="submission" date="2025-08" db="UniProtKB">
        <authorList>
            <consortium name="RefSeq"/>
        </authorList>
    </citation>
    <scope>IDENTIFICATION</scope>
</reference>
<evidence type="ECO:0000313" key="2">
    <source>
        <dbReference type="RefSeq" id="XP_045150931.1"/>
    </source>
</evidence>